<keyword evidence="2" id="KW-1185">Reference proteome</keyword>
<comment type="caution">
    <text evidence="1">The sequence shown here is derived from an EMBL/GenBank/DDBJ whole genome shotgun (WGS) entry which is preliminary data.</text>
</comment>
<name>A0A928ZZ13_LEPEC</name>
<protein>
    <submittedName>
        <fullName evidence="1">Uncharacterized protein</fullName>
    </submittedName>
</protein>
<dbReference type="EMBL" id="JADEXP010000361">
    <property type="protein sequence ID" value="MBE9070033.1"/>
    <property type="molecule type" value="Genomic_DNA"/>
</dbReference>
<organism evidence="1 2">
    <name type="scientific">Leptolyngbya cf. ectocarpi LEGE 11479</name>
    <dbReference type="NCBI Taxonomy" id="1828722"/>
    <lineage>
        <taxon>Bacteria</taxon>
        <taxon>Bacillati</taxon>
        <taxon>Cyanobacteriota</taxon>
        <taxon>Cyanophyceae</taxon>
        <taxon>Leptolyngbyales</taxon>
        <taxon>Leptolyngbyaceae</taxon>
        <taxon>Leptolyngbya group</taxon>
        <taxon>Leptolyngbya</taxon>
    </lineage>
</organism>
<reference evidence="1" key="1">
    <citation type="submission" date="2020-10" db="EMBL/GenBank/DDBJ databases">
        <authorList>
            <person name="Castelo-Branco R."/>
            <person name="Eusebio N."/>
            <person name="Adriana R."/>
            <person name="Vieira A."/>
            <person name="Brugerolle De Fraissinette N."/>
            <person name="Rezende De Castro R."/>
            <person name="Schneider M.P."/>
            <person name="Vasconcelos V."/>
            <person name="Leao P.N."/>
        </authorList>
    </citation>
    <scope>NUCLEOTIDE SEQUENCE</scope>
    <source>
        <strain evidence="1">LEGE 11479</strain>
    </source>
</reference>
<proteinExistence type="predicted"/>
<evidence type="ECO:0000313" key="2">
    <source>
        <dbReference type="Proteomes" id="UP000615026"/>
    </source>
</evidence>
<dbReference type="Proteomes" id="UP000615026">
    <property type="component" value="Unassembled WGS sequence"/>
</dbReference>
<dbReference type="RefSeq" id="WP_193995914.1">
    <property type="nucleotide sequence ID" value="NZ_JADEXP010000361.1"/>
</dbReference>
<dbReference type="AlphaFoldDB" id="A0A928ZZ13"/>
<accession>A0A928ZZ13</accession>
<gene>
    <name evidence="1" type="ORF">IQ260_25665</name>
</gene>
<sequence length="316" mass="36074">MTEFEAFIQKNPEIDLWKYIQKNPDKAQIFFELESVKLFKLMERIILFEDIIISNNISLEKQILMVVLHLKKDLPPRSLVVLFKVRKSQVFDIIEYWIDIIFERDEEIKNLLFKDSKKSEEAQLNAKRFLTSQRRLEEEYSLLCAKESENCVIQHFQHCISVAGAVGNVTGAVGAALGSFSNIELHRKPNINSGYLKNENEISNDLEPLPHNGLFIRRNNQFGTRLTVGIKDLLERGELIDQTQVRFDDFVAPNSEAIPSPSDDSSVAVSYGIASIPLSQKRDDRASHYLEIALKAADTAPENQPKNQPPLLTMCL</sequence>
<evidence type="ECO:0000313" key="1">
    <source>
        <dbReference type="EMBL" id="MBE9070033.1"/>
    </source>
</evidence>